<dbReference type="AlphaFoldDB" id="A0A068R346"/>
<accession>A0A068R346</accession>
<keyword evidence="2" id="KW-1185">Reference proteome</keyword>
<dbReference type="HOGENOM" id="CLU_3086352_0_0_6"/>
<evidence type="ECO:0000313" key="2">
    <source>
        <dbReference type="Proteomes" id="UP000032735"/>
    </source>
</evidence>
<dbReference type="RefSeq" id="WP_197541097.1">
    <property type="nucleotide sequence ID" value="NZ_FO704551.1"/>
</dbReference>
<name>A0A068R346_9GAMM</name>
<dbReference type="KEGG" id="xpo:XPG1_1953"/>
<dbReference type="EMBL" id="FO704551">
    <property type="protein sequence ID" value="CDG21608.1"/>
    <property type="molecule type" value="Genomic_DNA"/>
</dbReference>
<protein>
    <submittedName>
        <fullName evidence="1">Uncharacterized protein</fullName>
    </submittedName>
</protein>
<sequence>MRCMICYWDLVKGEHKGRASLNKAMSEVFERLREKRDPFLLGLLEEYYYITV</sequence>
<organism evidence="1 2">
    <name type="scientific">Xenorhabdus poinarii G6</name>
    <dbReference type="NCBI Taxonomy" id="1354304"/>
    <lineage>
        <taxon>Bacteria</taxon>
        <taxon>Pseudomonadati</taxon>
        <taxon>Pseudomonadota</taxon>
        <taxon>Gammaproteobacteria</taxon>
        <taxon>Enterobacterales</taxon>
        <taxon>Morganellaceae</taxon>
        <taxon>Xenorhabdus</taxon>
    </lineage>
</organism>
<dbReference type="Proteomes" id="UP000032735">
    <property type="component" value="Chromosome"/>
</dbReference>
<proteinExistence type="predicted"/>
<gene>
    <name evidence="1" type="ORF">XPG1_1953</name>
</gene>
<reference evidence="1 2" key="1">
    <citation type="submission" date="2013-07" db="EMBL/GenBank/DDBJ databases">
        <authorList>
            <person name="Genoscope - CEA"/>
        </authorList>
    </citation>
    <scope>NUCLEOTIDE SEQUENCE [LARGE SCALE GENOMIC DNA]</scope>
    <source>
        <strain evidence="1 2">G6</strain>
    </source>
</reference>
<evidence type="ECO:0000313" key="1">
    <source>
        <dbReference type="EMBL" id="CDG21608.1"/>
    </source>
</evidence>
<dbReference type="STRING" id="1354304.XPG1_1953"/>